<comment type="caution">
    <text evidence="4">The sequence shown here is derived from an EMBL/GenBank/DDBJ whole genome shotgun (WGS) entry which is preliminary data.</text>
</comment>
<feature type="region of interest" description="Disordered" evidence="3">
    <location>
        <begin position="391"/>
        <end position="439"/>
    </location>
</feature>
<dbReference type="EMBL" id="WBNH01004891">
    <property type="protein sequence ID" value="NXX78808.1"/>
    <property type="molecule type" value="Genomic_DNA"/>
</dbReference>
<feature type="non-terminal residue" evidence="4">
    <location>
        <position position="501"/>
    </location>
</feature>
<feature type="compositionally biased region" description="Polar residues" evidence="3">
    <location>
        <begin position="81"/>
        <end position="93"/>
    </location>
</feature>
<evidence type="ECO:0000313" key="4">
    <source>
        <dbReference type="EMBL" id="NXX78808.1"/>
    </source>
</evidence>
<dbReference type="PANTHER" id="PTHR22461">
    <property type="entry name" value="SERINE-RICH COILED-COIL DOMAIN-CONTAINING PROTEIN 2-RELATED"/>
    <property type="match status" value="1"/>
</dbReference>
<proteinExistence type="inferred from homology"/>
<protein>
    <submittedName>
        <fullName evidence="4">CCSE1 protein</fullName>
    </submittedName>
</protein>
<feature type="region of interest" description="Disordered" evidence="3">
    <location>
        <begin position="1"/>
        <end position="93"/>
    </location>
</feature>
<keyword evidence="5" id="KW-1185">Reference proteome</keyword>
<feature type="compositionally biased region" description="Polar residues" evidence="3">
    <location>
        <begin position="422"/>
        <end position="434"/>
    </location>
</feature>
<evidence type="ECO:0000313" key="5">
    <source>
        <dbReference type="Proteomes" id="UP000654395"/>
    </source>
</evidence>
<feature type="compositionally biased region" description="Low complexity" evidence="3">
    <location>
        <begin position="43"/>
        <end position="56"/>
    </location>
</feature>
<sequence>MGDSGSRRSTLVSRLPIFRRSISRRHDSLPSSPSSANAIGVHTSSPSSTNSSSGSTGKRRSIFRTPSISFHNKKGSEQKTDSTSQNVNISNGAQSTLSTFQKLNLEEHIKSRGRHSVGFGSSRSKKITRSLTDDFEKGKEPSANKNVFINCISSGKNEGDDSGFAEEQSRYSVKQSTRKLLTKSFSSHYKFSKPVPESQSVSSVQQSRCSLEVKSFVESEPVIAKSSPPCSAETTECMGSSLQSPLLSADLTSAQTPSEFVALTEDSVSEVDALPSNGTGVLLVEDFSHNVSTSQIFNLAAAAPVKETDIVESTGFSAGISPVSRASLCSVESNTLFKTSAANGTNLLLQDNELCINDARHIGEINSANTHLETFTLQRREESVILSPKIQGMSEERDESMPSKHTGETVPVMESKSVPCSEPQSFKTQQGYETNHSKVDLANSFSPYREGRFVEKRLRSSSEGTAGGSRLIIKPKDGNTEELTSLRKQRASSSSSKMNSM</sequence>
<gene>
    <name evidence="4" type="primary">Ccser1_1</name>
    <name evidence="4" type="ORF">UROIND_R11288</name>
</gene>
<comment type="similarity">
    <text evidence="1">Belongs to the CCSER family.</text>
</comment>
<keyword evidence="2" id="KW-0175">Coiled coil</keyword>
<name>A0A852KNH9_UROIN</name>
<evidence type="ECO:0000256" key="1">
    <source>
        <dbReference type="ARBA" id="ARBA00010949"/>
    </source>
</evidence>
<accession>A0A852KNH9</accession>
<dbReference type="OrthoDB" id="10046062at2759"/>
<evidence type="ECO:0000256" key="2">
    <source>
        <dbReference type="ARBA" id="ARBA00023054"/>
    </source>
</evidence>
<feature type="region of interest" description="Disordered" evidence="3">
    <location>
        <begin position="457"/>
        <end position="501"/>
    </location>
</feature>
<feature type="compositionally biased region" description="Low complexity" evidence="3">
    <location>
        <begin position="492"/>
        <end position="501"/>
    </location>
</feature>
<evidence type="ECO:0000256" key="3">
    <source>
        <dbReference type="SAM" id="MobiDB-lite"/>
    </source>
</evidence>
<reference evidence="4" key="1">
    <citation type="submission" date="2020-02" db="EMBL/GenBank/DDBJ databases">
        <title>Bird 10,000 Genomes (B10K) Project - Family phase.</title>
        <authorList>
            <person name="Zhang G."/>
        </authorList>
    </citation>
    <scope>NUCLEOTIDE SEQUENCE</scope>
    <source>
        <strain evidence="4">B10K-DU-030-59</strain>
    </source>
</reference>
<dbReference type="InterPro" id="IPR029627">
    <property type="entry name" value="CCSER"/>
</dbReference>
<dbReference type="Proteomes" id="UP000654395">
    <property type="component" value="Unassembled WGS sequence"/>
</dbReference>
<feature type="non-terminal residue" evidence="4">
    <location>
        <position position="1"/>
    </location>
</feature>
<dbReference type="PANTHER" id="PTHR22461:SF1">
    <property type="entry name" value="SERINE-RICH COILED-COIL DOMAIN-CONTAINING PROTEIN 1"/>
    <property type="match status" value="1"/>
</dbReference>
<dbReference type="AlphaFoldDB" id="A0A852KNH9"/>
<organism evidence="4 5">
    <name type="scientific">Urocolius indicus</name>
    <name type="common">Red-faced mousebird</name>
    <name type="synonym">Colius indicus</name>
    <dbReference type="NCBI Taxonomy" id="458196"/>
    <lineage>
        <taxon>Eukaryota</taxon>
        <taxon>Metazoa</taxon>
        <taxon>Chordata</taxon>
        <taxon>Craniata</taxon>
        <taxon>Vertebrata</taxon>
        <taxon>Euteleostomi</taxon>
        <taxon>Archelosauria</taxon>
        <taxon>Archosauria</taxon>
        <taxon>Dinosauria</taxon>
        <taxon>Saurischia</taxon>
        <taxon>Theropoda</taxon>
        <taxon>Coelurosauria</taxon>
        <taxon>Aves</taxon>
        <taxon>Neognathae</taxon>
        <taxon>Neoaves</taxon>
        <taxon>Telluraves</taxon>
        <taxon>Coraciimorphae</taxon>
        <taxon>Coliiformes</taxon>
        <taxon>Coliidae</taxon>
        <taxon>Urocolius</taxon>
    </lineage>
</organism>